<accession>A0A8J3B625</accession>
<keyword evidence="2 7" id="KW-0813">Transport</keyword>
<keyword evidence="8" id="KW-0732">Signal</keyword>
<evidence type="ECO:0000256" key="6">
    <source>
        <dbReference type="ARBA" id="ARBA00023136"/>
    </source>
</evidence>
<gene>
    <name evidence="10" type="ORF">GCM10010123_01170</name>
</gene>
<dbReference type="GO" id="GO:0055085">
    <property type="term" value="P:transmembrane transport"/>
    <property type="evidence" value="ECO:0007669"/>
    <property type="project" value="InterPro"/>
</dbReference>
<dbReference type="AlphaFoldDB" id="A0A8J3B625"/>
<evidence type="ECO:0000256" key="1">
    <source>
        <dbReference type="ARBA" id="ARBA00004651"/>
    </source>
</evidence>
<dbReference type="InterPro" id="IPR000515">
    <property type="entry name" value="MetI-like"/>
</dbReference>
<evidence type="ECO:0000256" key="8">
    <source>
        <dbReference type="SAM" id="SignalP"/>
    </source>
</evidence>
<evidence type="ECO:0000256" key="7">
    <source>
        <dbReference type="RuleBase" id="RU363032"/>
    </source>
</evidence>
<feature type="transmembrane region" description="Helical" evidence="7">
    <location>
        <begin position="193"/>
        <end position="211"/>
    </location>
</feature>
<keyword evidence="3" id="KW-1003">Cell membrane</keyword>
<reference evidence="10" key="1">
    <citation type="journal article" date="2014" name="Int. J. Syst. Evol. Microbiol.">
        <title>Complete genome sequence of Corynebacterium casei LMG S-19264T (=DSM 44701T), isolated from a smear-ripened cheese.</title>
        <authorList>
            <consortium name="US DOE Joint Genome Institute (JGI-PGF)"/>
            <person name="Walter F."/>
            <person name="Albersmeier A."/>
            <person name="Kalinowski J."/>
            <person name="Ruckert C."/>
        </authorList>
    </citation>
    <scope>NUCLEOTIDE SEQUENCE</scope>
    <source>
        <strain evidence="10">JCM 3090</strain>
    </source>
</reference>
<dbReference type="GO" id="GO:0005886">
    <property type="term" value="C:plasma membrane"/>
    <property type="evidence" value="ECO:0007669"/>
    <property type="project" value="UniProtKB-SubCell"/>
</dbReference>
<evidence type="ECO:0000256" key="5">
    <source>
        <dbReference type="ARBA" id="ARBA00022989"/>
    </source>
</evidence>
<dbReference type="SUPFAM" id="SSF161098">
    <property type="entry name" value="MetI-like"/>
    <property type="match status" value="1"/>
</dbReference>
<feature type="chain" id="PRO_5035317625" evidence="8">
    <location>
        <begin position="27"/>
        <end position="261"/>
    </location>
</feature>
<keyword evidence="4 7" id="KW-0812">Transmembrane</keyword>
<feature type="transmembrane region" description="Helical" evidence="7">
    <location>
        <begin position="231"/>
        <end position="251"/>
    </location>
</feature>
<evidence type="ECO:0000313" key="11">
    <source>
        <dbReference type="Proteomes" id="UP000649739"/>
    </source>
</evidence>
<organism evidence="10 11">
    <name type="scientific">Pilimelia anulata</name>
    <dbReference type="NCBI Taxonomy" id="53371"/>
    <lineage>
        <taxon>Bacteria</taxon>
        <taxon>Bacillati</taxon>
        <taxon>Actinomycetota</taxon>
        <taxon>Actinomycetes</taxon>
        <taxon>Micromonosporales</taxon>
        <taxon>Micromonosporaceae</taxon>
        <taxon>Pilimelia</taxon>
    </lineage>
</organism>
<dbReference type="InterPro" id="IPR035906">
    <property type="entry name" value="MetI-like_sf"/>
</dbReference>
<name>A0A8J3B625_9ACTN</name>
<feature type="signal peptide" evidence="8">
    <location>
        <begin position="1"/>
        <end position="26"/>
    </location>
</feature>
<feature type="transmembrane region" description="Helical" evidence="7">
    <location>
        <begin position="130"/>
        <end position="147"/>
    </location>
</feature>
<evidence type="ECO:0000256" key="3">
    <source>
        <dbReference type="ARBA" id="ARBA00022475"/>
    </source>
</evidence>
<evidence type="ECO:0000256" key="2">
    <source>
        <dbReference type="ARBA" id="ARBA00022448"/>
    </source>
</evidence>
<evidence type="ECO:0000313" key="10">
    <source>
        <dbReference type="EMBL" id="GGJ74968.1"/>
    </source>
</evidence>
<dbReference type="InterPro" id="IPR050366">
    <property type="entry name" value="BP-dependent_transpt_permease"/>
</dbReference>
<evidence type="ECO:0000256" key="4">
    <source>
        <dbReference type="ARBA" id="ARBA00022692"/>
    </source>
</evidence>
<sequence>MNRRWAGAAVAAGVLALCVVAGPALAPHDAAVPVGPPYRGPSGAHWLGTDHLGRDVASRLLQGARPLVLTSLAGALLGTLAGAGLGLAAAVSRRRWLAAALTRPLDALAAVPAVVLMLLVLAAWPHRAGLILAVALAALPLTARLAAAAGAQVAGRGHVEVAVARGEKWPWLIGRELLPLVGGVLLADAGIRFVGAVYLVAAAGFLGVGTAGPDWGSLIVEALPGAPLQPWALLAPVLAIAVLAVGVNLLADRAQRPRGAR</sequence>
<keyword evidence="6 7" id="KW-0472">Membrane</keyword>
<keyword evidence="11" id="KW-1185">Reference proteome</keyword>
<dbReference type="PANTHER" id="PTHR43386">
    <property type="entry name" value="OLIGOPEPTIDE TRANSPORT SYSTEM PERMEASE PROTEIN APPC"/>
    <property type="match status" value="1"/>
</dbReference>
<proteinExistence type="inferred from homology"/>
<comment type="caution">
    <text evidence="10">The sequence shown here is derived from an EMBL/GenBank/DDBJ whole genome shotgun (WGS) entry which is preliminary data.</text>
</comment>
<keyword evidence="5 7" id="KW-1133">Transmembrane helix</keyword>
<comment type="subcellular location">
    <subcellularLocation>
        <location evidence="1 7">Cell membrane</location>
        <topology evidence="1 7">Multi-pass membrane protein</topology>
    </subcellularLocation>
</comment>
<feature type="domain" description="ABC transmembrane type-1" evidence="9">
    <location>
        <begin position="68"/>
        <end position="251"/>
    </location>
</feature>
<feature type="transmembrane region" description="Helical" evidence="7">
    <location>
        <begin position="104"/>
        <end position="124"/>
    </location>
</feature>
<dbReference type="Proteomes" id="UP000649739">
    <property type="component" value="Unassembled WGS sequence"/>
</dbReference>
<dbReference type="PANTHER" id="PTHR43386:SF25">
    <property type="entry name" value="PEPTIDE ABC TRANSPORTER PERMEASE PROTEIN"/>
    <property type="match status" value="1"/>
</dbReference>
<dbReference type="RefSeq" id="WP_189168010.1">
    <property type="nucleotide sequence ID" value="NZ_BMQB01000001.1"/>
</dbReference>
<feature type="transmembrane region" description="Helical" evidence="7">
    <location>
        <begin position="67"/>
        <end position="92"/>
    </location>
</feature>
<comment type="similarity">
    <text evidence="7">Belongs to the binding-protein-dependent transport system permease family.</text>
</comment>
<protein>
    <submittedName>
        <fullName evidence="10">Transporter integral membrane protein</fullName>
    </submittedName>
</protein>
<dbReference type="PROSITE" id="PS50928">
    <property type="entry name" value="ABC_TM1"/>
    <property type="match status" value="1"/>
</dbReference>
<dbReference type="Pfam" id="PF00528">
    <property type="entry name" value="BPD_transp_1"/>
    <property type="match status" value="1"/>
</dbReference>
<evidence type="ECO:0000259" key="9">
    <source>
        <dbReference type="PROSITE" id="PS50928"/>
    </source>
</evidence>
<reference evidence="10" key="2">
    <citation type="submission" date="2020-09" db="EMBL/GenBank/DDBJ databases">
        <authorList>
            <person name="Sun Q."/>
            <person name="Ohkuma M."/>
        </authorList>
    </citation>
    <scope>NUCLEOTIDE SEQUENCE</scope>
    <source>
        <strain evidence="10">JCM 3090</strain>
    </source>
</reference>
<dbReference type="Gene3D" id="1.10.3720.10">
    <property type="entry name" value="MetI-like"/>
    <property type="match status" value="1"/>
</dbReference>
<dbReference type="EMBL" id="BMQB01000001">
    <property type="protein sequence ID" value="GGJ74968.1"/>
    <property type="molecule type" value="Genomic_DNA"/>
</dbReference>